<protein>
    <submittedName>
        <fullName evidence="1">Uncharacterized protein</fullName>
    </submittedName>
</protein>
<accession>A0ABU1MRZ1</accession>
<name>A0ABU1MRZ1_9SPHN</name>
<organism evidence="1 2">
    <name type="scientific">Novosphingobium capsulatum</name>
    <dbReference type="NCBI Taxonomy" id="13688"/>
    <lineage>
        <taxon>Bacteria</taxon>
        <taxon>Pseudomonadati</taxon>
        <taxon>Pseudomonadota</taxon>
        <taxon>Alphaproteobacteria</taxon>
        <taxon>Sphingomonadales</taxon>
        <taxon>Sphingomonadaceae</taxon>
        <taxon>Novosphingobium</taxon>
    </lineage>
</organism>
<evidence type="ECO:0000313" key="2">
    <source>
        <dbReference type="Proteomes" id="UP001184150"/>
    </source>
</evidence>
<sequence>MADSRVVTLPTDEVARIAPVRRLIAAIAQARSWFPSFGAMTAGRG</sequence>
<gene>
    <name evidence="1" type="ORF">J2792_003811</name>
</gene>
<dbReference type="EMBL" id="JAVDRD010000013">
    <property type="protein sequence ID" value="MDR6512923.1"/>
    <property type="molecule type" value="Genomic_DNA"/>
</dbReference>
<keyword evidence="2" id="KW-1185">Reference proteome</keyword>
<dbReference type="Proteomes" id="UP001184150">
    <property type="component" value="Unassembled WGS sequence"/>
</dbReference>
<comment type="caution">
    <text evidence="1">The sequence shown here is derived from an EMBL/GenBank/DDBJ whole genome shotgun (WGS) entry which is preliminary data.</text>
</comment>
<proteinExistence type="predicted"/>
<reference evidence="1 2" key="1">
    <citation type="submission" date="2023-07" db="EMBL/GenBank/DDBJ databases">
        <title>Sorghum-associated microbial communities from plants grown in Nebraska, USA.</title>
        <authorList>
            <person name="Schachtman D."/>
        </authorList>
    </citation>
    <scope>NUCLEOTIDE SEQUENCE [LARGE SCALE GENOMIC DNA]</scope>
    <source>
        <strain evidence="1 2">DS1027</strain>
    </source>
</reference>
<evidence type="ECO:0000313" key="1">
    <source>
        <dbReference type="EMBL" id="MDR6512923.1"/>
    </source>
</evidence>